<dbReference type="Pfam" id="PF07707">
    <property type="entry name" value="BACK"/>
    <property type="match status" value="1"/>
</dbReference>
<dbReference type="InParanoid" id="T1FV11"/>
<evidence type="ECO:0000313" key="6">
    <source>
        <dbReference type="Proteomes" id="UP000015101"/>
    </source>
</evidence>
<dbReference type="Pfam" id="PF01344">
    <property type="entry name" value="Kelch_1"/>
    <property type="match status" value="1"/>
</dbReference>
<dbReference type="PANTHER" id="PTHR45632:SF3">
    <property type="entry name" value="KELCH-LIKE PROTEIN 32"/>
    <property type="match status" value="1"/>
</dbReference>
<name>T1FV11_HELRO</name>
<dbReference type="AlphaFoldDB" id="T1FV11"/>
<dbReference type="InterPro" id="IPR006652">
    <property type="entry name" value="Kelch_1"/>
</dbReference>
<reference evidence="5" key="3">
    <citation type="submission" date="2015-06" db="UniProtKB">
        <authorList>
            <consortium name="EnsemblMetazoa"/>
        </authorList>
    </citation>
    <scope>IDENTIFICATION</scope>
</reference>
<dbReference type="GeneID" id="20212657"/>
<dbReference type="InterPro" id="IPR015915">
    <property type="entry name" value="Kelch-typ_b-propeller"/>
</dbReference>
<sequence length="549" mass="62289">MGDSHSTELKFEHLTSECLLEVQRYLHELQNDEEVMDRRIKSLEEVEEELDGAYYLQISGLVFYHTRIFLKLLNEKTWQRILEFVKGYALSKTAEKILNFVGQNFNVFAKQAEMLSLSPNEVAYLVKSDFVNANREIDILNFVISWICFDQSRAIHAKNILTEVRYSLMTYSEKQRCSSLLRQLGFDVCQTGHQVRFRNGLDVLVAFGGPCIVTRHSVQMLLVGPKIMTSSNLKTAASDCLTPVVITEYVLWTTACTLLAAGKIPIQQTYFMLSILSIWFGNVAQKCLFQDVHFTLEILEKLLYAVSGDTTGQNNTPTVDKYFGNEDRWEMVAPLPVAVRDLAGCVHENNLFVSGGLADSNTDVNFVWRCNPAGNEWSSVTPLLRARSCHVMTCFGNKLIVVGGMKTHSIDSIETLENVEAYSFESKQWSFVLNLKMPACRSSSVLIGNSTLLFGGLCYRGQNNSYHNFLQIINLAKYLKEENANASHVVKEKISNRQLEVFPAFDDESDQIELDLSSGYEVYKYEGSDYFFSTMHSMKLTEKFLTQGC</sequence>
<dbReference type="SMART" id="SM00612">
    <property type="entry name" value="Kelch"/>
    <property type="match status" value="3"/>
</dbReference>
<dbReference type="CTD" id="20212657"/>
<evidence type="ECO:0000313" key="5">
    <source>
        <dbReference type="EnsemblMetazoa" id="HelroP193469"/>
    </source>
</evidence>
<dbReference type="eggNOG" id="KOG4441">
    <property type="taxonomic scope" value="Eukaryota"/>
</dbReference>
<organism evidence="5 6">
    <name type="scientific">Helobdella robusta</name>
    <name type="common">Californian leech</name>
    <dbReference type="NCBI Taxonomy" id="6412"/>
    <lineage>
        <taxon>Eukaryota</taxon>
        <taxon>Metazoa</taxon>
        <taxon>Spiralia</taxon>
        <taxon>Lophotrochozoa</taxon>
        <taxon>Annelida</taxon>
        <taxon>Clitellata</taxon>
        <taxon>Hirudinea</taxon>
        <taxon>Rhynchobdellida</taxon>
        <taxon>Glossiphoniidae</taxon>
        <taxon>Helobdella</taxon>
    </lineage>
</organism>
<gene>
    <name evidence="5" type="primary">20212657</name>
    <name evidence="4" type="ORF">HELRODRAFT_193469</name>
</gene>
<keyword evidence="6" id="KW-1185">Reference proteome</keyword>
<dbReference type="EMBL" id="KB097502">
    <property type="protein sequence ID" value="ESN95751.1"/>
    <property type="molecule type" value="Genomic_DNA"/>
</dbReference>
<dbReference type="OrthoDB" id="45365at2759"/>
<accession>T1FV11</accession>
<dbReference type="Gene3D" id="2.120.10.80">
    <property type="entry name" value="Kelch-type beta propeller"/>
    <property type="match status" value="1"/>
</dbReference>
<reference evidence="4 6" key="2">
    <citation type="journal article" date="2013" name="Nature">
        <title>Insights into bilaterian evolution from three spiralian genomes.</title>
        <authorList>
            <person name="Simakov O."/>
            <person name="Marletaz F."/>
            <person name="Cho S.J."/>
            <person name="Edsinger-Gonzales E."/>
            <person name="Havlak P."/>
            <person name="Hellsten U."/>
            <person name="Kuo D.H."/>
            <person name="Larsson T."/>
            <person name="Lv J."/>
            <person name="Arendt D."/>
            <person name="Savage R."/>
            <person name="Osoegawa K."/>
            <person name="de Jong P."/>
            <person name="Grimwood J."/>
            <person name="Chapman J.A."/>
            <person name="Shapiro H."/>
            <person name="Aerts A."/>
            <person name="Otillar R.P."/>
            <person name="Terry A.Y."/>
            <person name="Boore J.L."/>
            <person name="Grigoriev I.V."/>
            <person name="Lindberg D.R."/>
            <person name="Seaver E.C."/>
            <person name="Weisblat D.A."/>
            <person name="Putnam N.H."/>
            <person name="Rokhsar D.S."/>
        </authorList>
    </citation>
    <scope>NUCLEOTIDE SEQUENCE</scope>
</reference>
<evidence type="ECO:0000259" key="3">
    <source>
        <dbReference type="SMART" id="SM00875"/>
    </source>
</evidence>
<dbReference type="EnsemblMetazoa" id="HelroT193469">
    <property type="protein sequence ID" value="HelroP193469"/>
    <property type="gene ID" value="HelroG193469"/>
</dbReference>
<dbReference type="EMBL" id="AMQM01006638">
    <property type="status" value="NOT_ANNOTATED_CDS"/>
    <property type="molecule type" value="Genomic_DNA"/>
</dbReference>
<dbReference type="Proteomes" id="UP000015101">
    <property type="component" value="Unassembled WGS sequence"/>
</dbReference>
<dbReference type="PANTHER" id="PTHR45632">
    <property type="entry name" value="LD33804P"/>
    <property type="match status" value="1"/>
</dbReference>
<evidence type="ECO:0000256" key="2">
    <source>
        <dbReference type="ARBA" id="ARBA00022737"/>
    </source>
</evidence>
<feature type="domain" description="BACK" evidence="3">
    <location>
        <begin position="78"/>
        <end position="179"/>
    </location>
</feature>
<keyword evidence="2" id="KW-0677">Repeat</keyword>
<proteinExistence type="predicted"/>
<dbReference type="Gene3D" id="1.25.40.420">
    <property type="match status" value="1"/>
</dbReference>
<dbReference type="InterPro" id="IPR011705">
    <property type="entry name" value="BACK"/>
</dbReference>
<dbReference type="SUPFAM" id="SSF117281">
    <property type="entry name" value="Kelch motif"/>
    <property type="match status" value="1"/>
</dbReference>
<dbReference type="STRING" id="6412.T1FV11"/>
<keyword evidence="1" id="KW-0880">Kelch repeat</keyword>
<dbReference type="SMART" id="SM00875">
    <property type="entry name" value="BACK"/>
    <property type="match status" value="1"/>
</dbReference>
<dbReference type="HOGENOM" id="CLU_018559_0_0_1"/>
<dbReference type="RefSeq" id="XP_009026054.1">
    <property type="nucleotide sequence ID" value="XM_009027806.1"/>
</dbReference>
<reference evidence="6" key="1">
    <citation type="submission" date="2012-12" db="EMBL/GenBank/DDBJ databases">
        <authorList>
            <person name="Hellsten U."/>
            <person name="Grimwood J."/>
            <person name="Chapman J.A."/>
            <person name="Shapiro H."/>
            <person name="Aerts A."/>
            <person name="Otillar R.P."/>
            <person name="Terry A.Y."/>
            <person name="Boore J.L."/>
            <person name="Simakov O."/>
            <person name="Marletaz F."/>
            <person name="Cho S.-J."/>
            <person name="Edsinger-Gonzales E."/>
            <person name="Havlak P."/>
            <person name="Kuo D.-H."/>
            <person name="Larsson T."/>
            <person name="Lv J."/>
            <person name="Arendt D."/>
            <person name="Savage R."/>
            <person name="Osoegawa K."/>
            <person name="de Jong P."/>
            <person name="Lindberg D.R."/>
            <person name="Seaver E.C."/>
            <person name="Weisblat D.A."/>
            <person name="Putnam N.H."/>
            <person name="Grigoriev I.V."/>
            <person name="Rokhsar D.S."/>
        </authorList>
    </citation>
    <scope>NUCLEOTIDE SEQUENCE</scope>
</reference>
<evidence type="ECO:0000313" key="4">
    <source>
        <dbReference type="EMBL" id="ESN95751.1"/>
    </source>
</evidence>
<evidence type="ECO:0000256" key="1">
    <source>
        <dbReference type="ARBA" id="ARBA00022441"/>
    </source>
</evidence>
<protein>
    <recommendedName>
        <fullName evidence="3">BACK domain-containing protein</fullName>
    </recommendedName>
</protein>
<dbReference type="KEGG" id="hro:HELRODRAFT_193469"/>